<proteinExistence type="predicted"/>
<evidence type="ECO:0000313" key="1">
    <source>
        <dbReference type="EMBL" id="QHS82884.1"/>
    </source>
</evidence>
<reference evidence="1" key="1">
    <citation type="journal article" date="2020" name="Nature">
        <title>Giant virus diversity and host interactions through global metagenomics.</title>
        <authorList>
            <person name="Schulz F."/>
            <person name="Roux S."/>
            <person name="Paez-Espino D."/>
            <person name="Jungbluth S."/>
            <person name="Walsh D.A."/>
            <person name="Denef V.J."/>
            <person name="McMahon K.D."/>
            <person name="Konstantinidis K.T."/>
            <person name="Eloe-Fadrosh E.A."/>
            <person name="Kyrpides N.C."/>
            <person name="Woyke T."/>
        </authorList>
    </citation>
    <scope>NUCLEOTIDE SEQUENCE</scope>
    <source>
        <strain evidence="1">GVMAG-S-1101171-111</strain>
    </source>
</reference>
<sequence length="171" mass="19677">MEKRVNKKIETYVTDFKNGIRDKINELQFDEKAKMNELIEYVYDYTRLSLIKDDLVKRKRIKNSIPQMNRCSAKRASGEQCTRRRKDGCEFCGTHAKGTPHGLAQVSDSSDVSKQKVEVIAEEICGIVYYIDAFHNVYCTEDIMEGKQNPRVVAKYEKCNGRISIPDLGIN</sequence>
<name>A0A6C0ASV4_9ZZZZ</name>
<dbReference type="EMBL" id="MN740807">
    <property type="protein sequence ID" value="QHS82884.1"/>
    <property type="molecule type" value="Genomic_DNA"/>
</dbReference>
<dbReference type="AlphaFoldDB" id="A0A6C0ASV4"/>
<protein>
    <submittedName>
        <fullName evidence="1">Uncharacterized protein</fullName>
    </submittedName>
</protein>
<organism evidence="1">
    <name type="scientific">viral metagenome</name>
    <dbReference type="NCBI Taxonomy" id="1070528"/>
    <lineage>
        <taxon>unclassified sequences</taxon>
        <taxon>metagenomes</taxon>
        <taxon>organismal metagenomes</taxon>
    </lineage>
</organism>
<accession>A0A6C0ASV4</accession>